<reference evidence="2" key="1">
    <citation type="submission" date="2020-01" db="EMBL/GenBank/DDBJ databases">
        <authorList>
            <person name="Meier V. D."/>
            <person name="Meier V D."/>
        </authorList>
    </citation>
    <scope>NUCLEOTIDE SEQUENCE</scope>
    <source>
        <strain evidence="2">HLG_WM_MAG_03</strain>
    </source>
</reference>
<dbReference type="AlphaFoldDB" id="A0A6S6TRG8"/>
<dbReference type="EMBL" id="CACVAR010000276">
    <property type="protein sequence ID" value="CAA6817279.1"/>
    <property type="molecule type" value="Genomic_DNA"/>
</dbReference>
<organism evidence="2">
    <name type="scientific">uncultured Sulfurovum sp</name>
    <dbReference type="NCBI Taxonomy" id="269237"/>
    <lineage>
        <taxon>Bacteria</taxon>
        <taxon>Pseudomonadati</taxon>
        <taxon>Campylobacterota</taxon>
        <taxon>Epsilonproteobacteria</taxon>
        <taxon>Campylobacterales</taxon>
        <taxon>Sulfurovaceae</taxon>
        <taxon>Sulfurovum</taxon>
        <taxon>environmental samples</taxon>
    </lineage>
</organism>
<name>A0A6S6TRG8_9BACT</name>
<sequence>MIKKTVLEELDNKISLILEKHNELKEENRLLKETLVSSRETEARLRQEILKLKEEDEMKDLELEDIALRISKSMGVSLNHETVSMAS</sequence>
<evidence type="ECO:0008006" key="3">
    <source>
        <dbReference type="Google" id="ProtNLM"/>
    </source>
</evidence>
<evidence type="ECO:0000256" key="1">
    <source>
        <dbReference type="SAM" id="Coils"/>
    </source>
</evidence>
<keyword evidence="1" id="KW-0175">Coiled coil</keyword>
<gene>
    <name evidence="2" type="ORF">HELGO_WM19739</name>
</gene>
<feature type="coiled-coil region" evidence="1">
    <location>
        <begin position="7"/>
        <end position="55"/>
    </location>
</feature>
<protein>
    <recommendedName>
        <fullName evidence="3">Cell division protein ZapB</fullName>
    </recommendedName>
</protein>
<proteinExistence type="predicted"/>
<accession>A0A6S6TRG8</accession>
<evidence type="ECO:0000313" key="2">
    <source>
        <dbReference type="EMBL" id="CAA6817279.1"/>
    </source>
</evidence>